<dbReference type="SMART" id="SM01157">
    <property type="entry name" value="DUF1719"/>
    <property type="match status" value="1"/>
</dbReference>
<organism evidence="2 3">
    <name type="scientific">Urochloa decumbens</name>
    <dbReference type="NCBI Taxonomy" id="240449"/>
    <lineage>
        <taxon>Eukaryota</taxon>
        <taxon>Viridiplantae</taxon>
        <taxon>Streptophyta</taxon>
        <taxon>Embryophyta</taxon>
        <taxon>Tracheophyta</taxon>
        <taxon>Spermatophyta</taxon>
        <taxon>Magnoliopsida</taxon>
        <taxon>Liliopsida</taxon>
        <taxon>Poales</taxon>
        <taxon>Poaceae</taxon>
        <taxon>PACMAD clade</taxon>
        <taxon>Panicoideae</taxon>
        <taxon>Panicodae</taxon>
        <taxon>Paniceae</taxon>
        <taxon>Melinidinae</taxon>
        <taxon>Urochloa</taxon>
    </lineage>
</organism>
<dbReference type="AlphaFoldDB" id="A0ABC8WBD6"/>
<dbReference type="PANTHER" id="PTHR33377:SF3">
    <property type="entry name" value="WW DOMAIN-CONTAINING PROTEIN"/>
    <property type="match status" value="1"/>
</dbReference>
<feature type="chain" id="PRO_5044773314" description="Rx N-terminal domain-containing protein" evidence="1">
    <location>
        <begin position="17"/>
        <end position="557"/>
    </location>
</feature>
<accession>A0ABC8WBD6</accession>
<dbReference type="Proteomes" id="UP001497457">
    <property type="component" value="Chromosome 12b"/>
</dbReference>
<gene>
    <name evidence="2" type="ORF">URODEC1_LOCUS12006</name>
</gene>
<feature type="signal peptide" evidence="1">
    <location>
        <begin position="1"/>
        <end position="16"/>
    </location>
</feature>
<keyword evidence="3" id="KW-1185">Reference proteome</keyword>
<sequence length="557" mass="64204">MVTLVVALCHISPLEGLALPYPSSLRREQILHTPCYRTCLLDLPCSQSEDHRVVMAEIVSSAVVQETVSQVLSNLVQKYEEKDESNKHRNLERLEMVHTRLEAVLEISGRWQITDASLLRWRSKLKRVAQECDDTLHNCKKRILEDEETEKEVRKYSFPKRIARTTRSFVSSIFRPNKDELNSSIARRFEWFADGASEFLRLVELGGTPHRHMPFHPLNGYLLAGKKLHHRIIQENKRHLFLLLVPFTTSEYGIETRLIFIQKDGNVGEDDFLLTLMLQISESTDIVGITMKCLELFSPLFKSTVETIRKELMQLPTQDFSWVPSVDTHQKKQLDNILSLCTQWHRPNPLCCKQHGQHKLGHGSKLDILGLRDVSLEPVITVNLQCHISLSGCNKHRALLSEFKNSLQDTPYLKAGIVFAPHGYSEDLLPVDNTPAIAAIYTDEQHCLHTDFTLGQLEEIVLPKAIDYFYKNDKATVYQMLWRSKHGTAYINVEKASIFMPSTNATMQREDESRNWSYGVSHLINLWGTHVPIRLQGSINDWMQKEKRKPVNRSRYT</sequence>
<evidence type="ECO:0000256" key="1">
    <source>
        <dbReference type="SAM" id="SignalP"/>
    </source>
</evidence>
<evidence type="ECO:0000313" key="2">
    <source>
        <dbReference type="EMBL" id="CAL4906217.1"/>
    </source>
</evidence>
<dbReference type="EMBL" id="OZ075122">
    <property type="protein sequence ID" value="CAL4906217.1"/>
    <property type="molecule type" value="Genomic_DNA"/>
</dbReference>
<reference evidence="2" key="1">
    <citation type="submission" date="2024-10" db="EMBL/GenBank/DDBJ databases">
        <authorList>
            <person name="Ryan C."/>
        </authorList>
    </citation>
    <scope>NUCLEOTIDE SEQUENCE [LARGE SCALE GENOMIC DNA]</scope>
</reference>
<proteinExistence type="predicted"/>
<evidence type="ECO:0000313" key="3">
    <source>
        <dbReference type="Proteomes" id="UP001497457"/>
    </source>
</evidence>
<dbReference type="Pfam" id="PF08224">
    <property type="entry name" value="DUF1719"/>
    <property type="match status" value="1"/>
</dbReference>
<protein>
    <recommendedName>
        <fullName evidence="4">Rx N-terminal domain-containing protein</fullName>
    </recommendedName>
</protein>
<dbReference type="PANTHER" id="PTHR33377">
    <property type="entry name" value="OS10G0134700 PROTEIN-RELATED"/>
    <property type="match status" value="1"/>
</dbReference>
<name>A0ABC8WBD6_9POAL</name>
<evidence type="ECO:0008006" key="4">
    <source>
        <dbReference type="Google" id="ProtNLM"/>
    </source>
</evidence>
<keyword evidence="1" id="KW-0732">Signal</keyword>
<dbReference type="InterPro" id="IPR013181">
    <property type="entry name" value="DUF1719"/>
</dbReference>